<comment type="subcellular location">
    <subcellularLocation>
        <location evidence="1">Membrane</location>
        <topology evidence="1">Multi-pass membrane protein</topology>
    </subcellularLocation>
</comment>
<evidence type="ECO:0000256" key="1">
    <source>
        <dbReference type="ARBA" id="ARBA00004141"/>
    </source>
</evidence>
<dbReference type="InterPro" id="IPR003689">
    <property type="entry name" value="ZIP"/>
</dbReference>
<reference evidence="7" key="1">
    <citation type="journal article" date="2019" name="Int. J. Syst. Evol. Microbiol.">
        <title>The Global Catalogue of Microorganisms (GCM) 10K type strain sequencing project: providing services to taxonomists for standard genome sequencing and annotation.</title>
        <authorList>
            <consortium name="The Broad Institute Genomics Platform"/>
            <consortium name="The Broad Institute Genome Sequencing Center for Infectious Disease"/>
            <person name="Wu L."/>
            <person name="Ma J."/>
        </authorList>
    </citation>
    <scope>NUCLEOTIDE SEQUENCE [LARGE SCALE GENOMIC DNA]</scope>
    <source>
        <strain evidence="7">JCM 17843</strain>
    </source>
</reference>
<keyword evidence="4 5" id="KW-0472">Membrane</keyword>
<organism evidence="6 7">
    <name type="scientific">Iodidimonas muriae</name>
    <dbReference type="NCBI Taxonomy" id="261467"/>
    <lineage>
        <taxon>Bacteria</taxon>
        <taxon>Pseudomonadati</taxon>
        <taxon>Pseudomonadota</taxon>
        <taxon>Alphaproteobacteria</taxon>
        <taxon>Iodidimonadales</taxon>
        <taxon>Iodidimonadaceae</taxon>
        <taxon>Iodidimonas</taxon>
    </lineage>
</organism>
<keyword evidence="3 5" id="KW-1133">Transmembrane helix</keyword>
<gene>
    <name evidence="6" type="ORF">GCM10007972_26680</name>
</gene>
<evidence type="ECO:0000313" key="7">
    <source>
        <dbReference type="Proteomes" id="UP000602381"/>
    </source>
</evidence>
<evidence type="ECO:0000256" key="3">
    <source>
        <dbReference type="ARBA" id="ARBA00022989"/>
    </source>
</evidence>
<dbReference type="PANTHER" id="PTHR11040">
    <property type="entry name" value="ZINC/IRON TRANSPORTER"/>
    <property type="match status" value="1"/>
</dbReference>
<feature type="transmembrane region" description="Helical" evidence="5">
    <location>
        <begin position="28"/>
        <end position="46"/>
    </location>
</feature>
<evidence type="ECO:0008006" key="8">
    <source>
        <dbReference type="Google" id="ProtNLM"/>
    </source>
</evidence>
<comment type="caution">
    <text evidence="6">The sequence shown here is derived from an EMBL/GenBank/DDBJ whole genome shotgun (WGS) entry which is preliminary data.</text>
</comment>
<evidence type="ECO:0000256" key="5">
    <source>
        <dbReference type="SAM" id="Phobius"/>
    </source>
</evidence>
<keyword evidence="7" id="KW-1185">Reference proteome</keyword>
<protein>
    <recommendedName>
        <fullName evidence="8">ZIP family metal transporter</fullName>
    </recommendedName>
</protein>
<feature type="transmembrane region" description="Helical" evidence="5">
    <location>
        <begin position="53"/>
        <end position="74"/>
    </location>
</feature>
<proteinExistence type="predicted"/>
<feature type="transmembrane region" description="Helical" evidence="5">
    <location>
        <begin position="124"/>
        <end position="141"/>
    </location>
</feature>
<feature type="transmembrane region" description="Helical" evidence="5">
    <location>
        <begin position="94"/>
        <end position="117"/>
    </location>
</feature>
<dbReference type="EMBL" id="BMOV01000014">
    <property type="protein sequence ID" value="GGO16995.1"/>
    <property type="molecule type" value="Genomic_DNA"/>
</dbReference>
<keyword evidence="2 5" id="KW-0812">Transmembrane</keyword>
<feature type="transmembrane region" description="Helical" evidence="5">
    <location>
        <begin position="153"/>
        <end position="172"/>
    </location>
</feature>
<sequence>MFLLAGYLFMHFFNRFITAYVCDRPTTAEYAIGLVPMLGIGFHSFIDGGIYSITFTVSTFTGVLAAVGMVLHEFPEGIVTYLLLIRGGFSEKAALVSAFLAAALTTPLGMLASYPLVSRIDMPLLGTLLSLSAGALVYVGATHLLPTAEREPAKYSLVALGSGILVAVVVILSKP</sequence>
<evidence type="ECO:0000256" key="2">
    <source>
        <dbReference type="ARBA" id="ARBA00022692"/>
    </source>
</evidence>
<evidence type="ECO:0000313" key="6">
    <source>
        <dbReference type="EMBL" id="GGO16995.1"/>
    </source>
</evidence>
<dbReference type="Proteomes" id="UP000602381">
    <property type="component" value="Unassembled WGS sequence"/>
</dbReference>
<evidence type="ECO:0000256" key="4">
    <source>
        <dbReference type="ARBA" id="ARBA00023136"/>
    </source>
</evidence>
<accession>A0ABQ2LGC1</accession>
<name>A0ABQ2LGC1_9PROT</name>
<dbReference type="Pfam" id="PF02535">
    <property type="entry name" value="Zip"/>
    <property type="match status" value="1"/>
</dbReference>